<dbReference type="GO" id="GO:0016491">
    <property type="term" value="F:oxidoreductase activity"/>
    <property type="evidence" value="ECO:0007669"/>
    <property type="project" value="UniProtKB-KW"/>
</dbReference>
<accession>A0AAV3SC59</accession>
<name>A0AAV3SC59_9EURY</name>
<dbReference type="PRINTS" id="PR00080">
    <property type="entry name" value="SDRFAMILY"/>
</dbReference>
<sequence>MQPDDYNPVTVNGKTAVVLGGTSGIGRAIANCFAADGADVVATSRGEDHVVETADELRDAGADTVEVTCDVTEPETLTNVREVTEDVLGDIDVLVNSPSYIARQNISDVEEDEWEYVLDIHLKASRRAIQEFAPAMGTGCIINMASLSSQIAIPELAAYSSAKGGIDALTRISSQEFGPDVRVNAIRPGFIQSDQTQGTYTEGTDRYEEIVKRTTTDRLGYPEEIGGAAIYLASDAASYTNGEIITVDDGFTASAFNWD</sequence>
<comment type="caution">
    <text evidence="3">The sequence shown here is derived from an EMBL/GenBank/DDBJ whole genome shotgun (WGS) entry which is preliminary data.</text>
</comment>
<evidence type="ECO:0000313" key="3">
    <source>
        <dbReference type="EMBL" id="GAA0313045.1"/>
    </source>
</evidence>
<dbReference type="PANTHER" id="PTHR43669">
    <property type="entry name" value="5-KETO-D-GLUCONATE 5-REDUCTASE"/>
    <property type="match status" value="1"/>
</dbReference>
<dbReference type="RefSeq" id="WP_211312887.1">
    <property type="nucleotide sequence ID" value="NZ_BAAABL010000092.1"/>
</dbReference>
<keyword evidence="4" id="KW-1185">Reference proteome</keyword>
<organism evidence="3 4">
    <name type="scientific">Halarchaeum salinum</name>
    <dbReference type="NCBI Taxonomy" id="489912"/>
    <lineage>
        <taxon>Archaea</taxon>
        <taxon>Methanobacteriati</taxon>
        <taxon>Methanobacteriota</taxon>
        <taxon>Stenosarchaea group</taxon>
        <taxon>Halobacteria</taxon>
        <taxon>Halobacteriales</taxon>
        <taxon>Halobacteriaceae</taxon>
    </lineage>
</organism>
<evidence type="ECO:0000256" key="1">
    <source>
        <dbReference type="ARBA" id="ARBA00006484"/>
    </source>
</evidence>
<reference evidence="3 4" key="1">
    <citation type="journal article" date="2019" name="Int. J. Syst. Evol. Microbiol.">
        <title>The Global Catalogue of Microorganisms (GCM) 10K type strain sequencing project: providing services to taxonomists for standard genome sequencing and annotation.</title>
        <authorList>
            <consortium name="The Broad Institute Genomics Platform"/>
            <consortium name="The Broad Institute Genome Sequencing Center for Infectious Disease"/>
            <person name="Wu L."/>
            <person name="Ma J."/>
        </authorList>
    </citation>
    <scope>NUCLEOTIDE SEQUENCE [LARGE SCALE GENOMIC DNA]</scope>
    <source>
        <strain evidence="3 4">JCM 16330</strain>
    </source>
</reference>
<dbReference type="Pfam" id="PF13561">
    <property type="entry name" value="adh_short_C2"/>
    <property type="match status" value="1"/>
</dbReference>
<dbReference type="Proteomes" id="UP001500837">
    <property type="component" value="Unassembled WGS sequence"/>
</dbReference>
<dbReference type="SUPFAM" id="SSF51735">
    <property type="entry name" value="NAD(P)-binding Rossmann-fold domains"/>
    <property type="match status" value="1"/>
</dbReference>
<dbReference type="FunFam" id="3.40.50.720:FF:000084">
    <property type="entry name" value="Short-chain dehydrogenase reductase"/>
    <property type="match status" value="1"/>
</dbReference>
<dbReference type="EMBL" id="BAAABL010000092">
    <property type="protein sequence ID" value="GAA0313045.1"/>
    <property type="molecule type" value="Genomic_DNA"/>
</dbReference>
<protein>
    <submittedName>
        <fullName evidence="3">Glucose 1-dehydrogenase</fullName>
    </submittedName>
</protein>
<keyword evidence="2" id="KW-0560">Oxidoreductase</keyword>
<dbReference type="InterPro" id="IPR002347">
    <property type="entry name" value="SDR_fam"/>
</dbReference>
<comment type="similarity">
    <text evidence="1">Belongs to the short-chain dehydrogenases/reductases (SDR) family.</text>
</comment>
<gene>
    <name evidence="3" type="ORF">GCM10009066_27710</name>
</gene>
<evidence type="ECO:0000313" key="4">
    <source>
        <dbReference type="Proteomes" id="UP001500837"/>
    </source>
</evidence>
<dbReference type="InterPro" id="IPR036291">
    <property type="entry name" value="NAD(P)-bd_dom_sf"/>
</dbReference>
<proteinExistence type="inferred from homology"/>
<dbReference type="PRINTS" id="PR00081">
    <property type="entry name" value="GDHRDH"/>
</dbReference>
<dbReference type="AlphaFoldDB" id="A0AAV3SC59"/>
<dbReference type="CDD" id="cd05233">
    <property type="entry name" value="SDR_c"/>
    <property type="match status" value="1"/>
</dbReference>
<dbReference type="Gene3D" id="3.40.50.720">
    <property type="entry name" value="NAD(P)-binding Rossmann-like Domain"/>
    <property type="match status" value="1"/>
</dbReference>
<dbReference type="PANTHER" id="PTHR43669:SF3">
    <property type="entry name" value="ALCOHOL DEHYDROGENASE, PUTATIVE (AFU_ORTHOLOGUE AFUA_3G03445)-RELATED"/>
    <property type="match status" value="1"/>
</dbReference>
<evidence type="ECO:0000256" key="2">
    <source>
        <dbReference type="ARBA" id="ARBA00023002"/>
    </source>
</evidence>